<dbReference type="Proteomes" id="UP000657918">
    <property type="component" value="Unassembled WGS sequence"/>
</dbReference>
<evidence type="ECO:0000313" key="18">
    <source>
        <dbReference type="Proteomes" id="UP000657918"/>
    </source>
</evidence>
<evidence type="ECO:0000259" key="15">
    <source>
        <dbReference type="PROSITE" id="PS50110"/>
    </source>
</evidence>
<feature type="modified residue" description="4-aspartylphosphate" evidence="12">
    <location>
        <position position="1033"/>
    </location>
</feature>
<dbReference type="InterPro" id="IPR003661">
    <property type="entry name" value="HisK_dim/P_dom"/>
</dbReference>
<dbReference type="SMART" id="SM00448">
    <property type="entry name" value="REC"/>
    <property type="match status" value="1"/>
</dbReference>
<keyword evidence="10 13" id="KW-0472">Membrane</keyword>
<dbReference type="CDD" id="cd17546">
    <property type="entry name" value="REC_hyHK_CKI1_RcsC-like"/>
    <property type="match status" value="1"/>
</dbReference>
<dbReference type="SMART" id="SM01079">
    <property type="entry name" value="CHASE"/>
    <property type="match status" value="1"/>
</dbReference>
<feature type="domain" description="Response regulatory" evidence="15">
    <location>
        <begin position="983"/>
        <end position="1100"/>
    </location>
</feature>
<evidence type="ECO:0000259" key="14">
    <source>
        <dbReference type="PROSITE" id="PS50109"/>
    </source>
</evidence>
<feature type="domain" description="Histidine kinase" evidence="14">
    <location>
        <begin position="484"/>
        <end position="806"/>
    </location>
</feature>
<dbReference type="InterPro" id="IPR004358">
    <property type="entry name" value="Sig_transdc_His_kin-like_C"/>
</dbReference>
<dbReference type="PROSITE" id="PS50839">
    <property type="entry name" value="CHASE"/>
    <property type="match status" value="1"/>
</dbReference>
<keyword evidence="8" id="KW-0256">Endoplasmic reticulum</keyword>
<dbReference type="Pfam" id="PF24896">
    <property type="entry name" value="Receiver_CRE1"/>
    <property type="match status" value="1"/>
</dbReference>
<evidence type="ECO:0000256" key="12">
    <source>
        <dbReference type="PROSITE-ProRule" id="PRU00169"/>
    </source>
</evidence>
<protein>
    <recommendedName>
        <fullName evidence="3">histidine kinase</fullName>
        <ecNumber evidence="3">2.7.13.3</ecNumber>
    </recommendedName>
</protein>
<name>A0A835N9N9_9ROSI</name>
<dbReference type="GO" id="GO:0048831">
    <property type="term" value="P:regulation of shoot system development"/>
    <property type="evidence" value="ECO:0007669"/>
    <property type="project" value="UniProtKB-ARBA"/>
</dbReference>
<dbReference type="Gene3D" id="3.30.450.350">
    <property type="entry name" value="CHASE domain"/>
    <property type="match status" value="1"/>
</dbReference>
<comment type="caution">
    <text evidence="17">The sequence shown here is derived from an EMBL/GenBank/DDBJ whole genome shotgun (WGS) entry which is preliminary data.</text>
</comment>
<dbReference type="GO" id="GO:0005789">
    <property type="term" value="C:endoplasmic reticulum membrane"/>
    <property type="evidence" value="ECO:0007669"/>
    <property type="project" value="UniProtKB-SubCell"/>
</dbReference>
<dbReference type="GO" id="GO:0006970">
    <property type="term" value="P:response to osmotic stress"/>
    <property type="evidence" value="ECO:0007669"/>
    <property type="project" value="UniProtKB-ARBA"/>
</dbReference>
<dbReference type="EMBL" id="JADGMS010000001">
    <property type="protein sequence ID" value="KAF9688977.1"/>
    <property type="molecule type" value="Genomic_DNA"/>
</dbReference>
<dbReference type="PANTHER" id="PTHR43719:SF73">
    <property type="entry name" value="HISTIDINE KINASE 3"/>
    <property type="match status" value="1"/>
</dbReference>
<dbReference type="InterPro" id="IPR056839">
    <property type="entry name" value="Receiver_AHK4/CRE1_1st"/>
</dbReference>
<keyword evidence="4 12" id="KW-0597">Phosphoprotein</keyword>
<dbReference type="InterPro" id="IPR036890">
    <property type="entry name" value="HATPase_C_sf"/>
</dbReference>
<dbReference type="PROSITE" id="PS50110">
    <property type="entry name" value="RESPONSE_REGULATORY"/>
    <property type="match status" value="2"/>
</dbReference>
<dbReference type="FunFam" id="1.10.287.130:FF:000015">
    <property type="entry name" value="Histidine kinase 4"/>
    <property type="match status" value="1"/>
</dbReference>
<evidence type="ECO:0000256" key="4">
    <source>
        <dbReference type="ARBA" id="ARBA00022553"/>
    </source>
</evidence>
<organism evidence="17 18">
    <name type="scientific">Salix dunnii</name>
    <dbReference type="NCBI Taxonomy" id="1413687"/>
    <lineage>
        <taxon>Eukaryota</taxon>
        <taxon>Viridiplantae</taxon>
        <taxon>Streptophyta</taxon>
        <taxon>Embryophyta</taxon>
        <taxon>Tracheophyta</taxon>
        <taxon>Spermatophyta</taxon>
        <taxon>Magnoliopsida</taxon>
        <taxon>eudicotyledons</taxon>
        <taxon>Gunneridae</taxon>
        <taxon>Pentapetalae</taxon>
        <taxon>rosids</taxon>
        <taxon>fabids</taxon>
        <taxon>Malpighiales</taxon>
        <taxon>Salicaceae</taxon>
        <taxon>Saliceae</taxon>
        <taxon>Salix</taxon>
    </lineage>
</organism>
<dbReference type="CDD" id="cd00082">
    <property type="entry name" value="HisKA"/>
    <property type="match status" value="1"/>
</dbReference>
<dbReference type="SUPFAM" id="SSF52172">
    <property type="entry name" value="CheY-like"/>
    <property type="match status" value="2"/>
</dbReference>
<dbReference type="GO" id="GO:0043424">
    <property type="term" value="F:protein histidine kinase binding"/>
    <property type="evidence" value="ECO:0007669"/>
    <property type="project" value="UniProtKB-ARBA"/>
</dbReference>
<dbReference type="InterPro" id="IPR036097">
    <property type="entry name" value="HisK_dim/P_sf"/>
</dbReference>
<dbReference type="GO" id="GO:0048509">
    <property type="term" value="P:regulation of meristem development"/>
    <property type="evidence" value="ECO:0007669"/>
    <property type="project" value="UniProtKB-ARBA"/>
</dbReference>
<dbReference type="GO" id="GO:0005634">
    <property type="term" value="C:nucleus"/>
    <property type="evidence" value="ECO:0007669"/>
    <property type="project" value="TreeGrafter"/>
</dbReference>
<dbReference type="AlphaFoldDB" id="A0A835N9N9"/>
<evidence type="ECO:0000259" key="16">
    <source>
        <dbReference type="PROSITE" id="PS50839"/>
    </source>
</evidence>
<keyword evidence="9 13" id="KW-1133">Transmembrane helix</keyword>
<sequence>MDKIASVPKHISFSNSTSLYLNFVSDISCSLLFWMSLLHVSGFGLKVGHLLWMLCRWIVSVISTNWFINGGILETQACLLGDGGKMWLKCMEKVSGNSCKIHHHYYQYIGSKRIRKTWWRKLLVAWIVGWITVSVWIFWYMSSQAFEKRKETLASMCDERARMLQDQFNVSMNHVQAMSILISTFHHGKNPSAIDQRTFARYTERTAFERPLTSGVAYAVRVLHSEREQFEKQQGWTIKRMDSFEQNPVHKDDIAPKALEPSPIQEEYAPVIFAQDTVAHVVSLDMLSGTEDRENVLRARASGKGVLTAPFRLLKTNRLGVILTFAVYKTDLPSNATPNERIQATDGYLGGIFDIESLVEKLLQQLASKQTILVNVYDTTNQSHPISMYGSNVSDDGLEHVSALNLEDPFRKHEMRCRFKQKPPWPWLAITTSIGILVIALLIGYIFHATMNRIAKVEDDYHEMKELIKRAEAADVAKSQFLATVSHEIRTPMNGVLGMLHMLMDTDLDATQQDYVRTAQDSGKALVSLMNEVLDQAKIESGKIELEAVQFDLRAILDDVLALFSGEAHEKGIELAVYVSDGVPEMLIGDPGRFRQIITNLMGNSIKVSTQPFLPLIFFGVDFGHHFFLVQAAGLANNILPSDPEEIFSLCLQWLMGILLQFTKKGHIFLTVHPVEEVMDSIDVETESSSRNTLSGLPVADRHRSCAGFKIFSREGSSHTLSPSSSDLANLIVSVEDTGEGIPLEAQPRVFTPFMQVDPSISRKYGGTGIGLSISKCLVGLMNGEIGFASIPDIGSTFTFTAVFSNGSFNSDDSKQQKQRIKNQCNTTPSEFQDMTALVVDPKPVRAKVSRYQIQRLGIHVELVSDLNQGLSSISNENRVFKMVFVEQEAWDKDSSISAHFVNDIQKINFGVSPILFLLGNSLSSSRTNTATSGAYTLSVITKPLKASMLVASLHRAMGGNTGNSRNGEHPSLSLCNHLIGRKILIVDDNRVNLIVAAAALKKYGAEVVCADSGKKAIKLLKPPHQFDACFMDIQMPEMDGFQATRGIREMESNGHIPILAMTADVIQATYEECQRWGMDGYVSKPFEAEQLYQEVSRFLHPPSTANL</sequence>
<dbReference type="Pfam" id="PF03924">
    <property type="entry name" value="CHASE"/>
    <property type="match status" value="1"/>
</dbReference>
<keyword evidence="6 13" id="KW-0812">Transmembrane</keyword>
<evidence type="ECO:0000256" key="3">
    <source>
        <dbReference type="ARBA" id="ARBA00012438"/>
    </source>
</evidence>
<evidence type="ECO:0000256" key="6">
    <source>
        <dbReference type="ARBA" id="ARBA00022692"/>
    </source>
</evidence>
<dbReference type="Gene3D" id="1.10.287.130">
    <property type="match status" value="1"/>
</dbReference>
<dbReference type="SUPFAM" id="SSF47384">
    <property type="entry name" value="Homodimeric domain of signal transducing histidine kinase"/>
    <property type="match status" value="1"/>
</dbReference>
<dbReference type="GO" id="GO:0010029">
    <property type="term" value="P:regulation of seed germination"/>
    <property type="evidence" value="ECO:0007669"/>
    <property type="project" value="UniProtKB-ARBA"/>
</dbReference>
<dbReference type="PANTHER" id="PTHR43719">
    <property type="entry name" value="TWO-COMPONENT HISTIDINE KINASE"/>
    <property type="match status" value="1"/>
</dbReference>
<dbReference type="InterPro" id="IPR042240">
    <property type="entry name" value="CHASE_sf"/>
</dbReference>
<evidence type="ECO:0000256" key="13">
    <source>
        <dbReference type="SAM" id="Phobius"/>
    </source>
</evidence>
<dbReference type="InterPro" id="IPR050956">
    <property type="entry name" value="2C_system_His_kinase"/>
</dbReference>
<comment type="subcellular location">
    <subcellularLocation>
        <location evidence="2">Endoplasmic reticulum membrane</location>
        <topology evidence="2">Multi-pass membrane protein</topology>
    </subcellularLocation>
</comment>
<dbReference type="InterPro" id="IPR005467">
    <property type="entry name" value="His_kinase_dom"/>
</dbReference>
<dbReference type="Gene3D" id="3.30.565.10">
    <property type="entry name" value="Histidine kinase-like ATPase, C-terminal domain"/>
    <property type="match status" value="2"/>
</dbReference>
<dbReference type="PROSITE" id="PS50109">
    <property type="entry name" value="HIS_KIN"/>
    <property type="match status" value="1"/>
</dbReference>
<keyword evidence="5" id="KW-0808">Transferase</keyword>
<evidence type="ECO:0000256" key="10">
    <source>
        <dbReference type="ARBA" id="ARBA00023136"/>
    </source>
</evidence>
<keyword evidence="11" id="KW-0675">Receptor</keyword>
<feature type="transmembrane region" description="Helical" evidence="13">
    <location>
        <begin position="20"/>
        <end position="38"/>
    </location>
</feature>
<comment type="catalytic activity">
    <reaction evidence="1">
        <text>ATP + protein L-histidine = ADP + protein N-phospho-L-histidine.</text>
        <dbReference type="EC" id="2.7.13.3"/>
    </reaction>
</comment>
<dbReference type="SMART" id="SM00387">
    <property type="entry name" value="HATPase_c"/>
    <property type="match status" value="1"/>
</dbReference>
<dbReference type="InterPro" id="IPR003594">
    <property type="entry name" value="HATPase_dom"/>
</dbReference>
<evidence type="ECO:0000256" key="11">
    <source>
        <dbReference type="ARBA" id="ARBA00023170"/>
    </source>
</evidence>
<evidence type="ECO:0000256" key="5">
    <source>
        <dbReference type="ARBA" id="ARBA00022679"/>
    </source>
</evidence>
<dbReference type="GO" id="GO:0000155">
    <property type="term" value="F:phosphorelay sensor kinase activity"/>
    <property type="evidence" value="ECO:0007669"/>
    <property type="project" value="InterPro"/>
</dbReference>
<dbReference type="InterPro" id="IPR006189">
    <property type="entry name" value="CHASE_dom"/>
</dbReference>
<reference evidence="17 18" key="1">
    <citation type="submission" date="2020-10" db="EMBL/GenBank/DDBJ databases">
        <title>Plant Genome Project.</title>
        <authorList>
            <person name="Zhang R.-G."/>
        </authorList>
    </citation>
    <scope>NUCLEOTIDE SEQUENCE [LARGE SCALE GENOMIC DNA]</scope>
    <source>
        <strain evidence="17">FAFU-HL-1</strain>
        <tissue evidence="17">Leaf</tissue>
    </source>
</reference>
<evidence type="ECO:0000256" key="8">
    <source>
        <dbReference type="ARBA" id="ARBA00022824"/>
    </source>
</evidence>
<dbReference type="Pfam" id="PF00072">
    <property type="entry name" value="Response_reg"/>
    <property type="match status" value="1"/>
</dbReference>
<dbReference type="EC" id="2.7.13.3" evidence="3"/>
<dbReference type="GO" id="GO:1901701">
    <property type="term" value="P:cellular response to oxygen-containing compound"/>
    <property type="evidence" value="ECO:0007669"/>
    <property type="project" value="UniProtKB-ARBA"/>
</dbReference>
<dbReference type="Pfam" id="PF00512">
    <property type="entry name" value="HisKA"/>
    <property type="match status" value="1"/>
</dbReference>
<dbReference type="Pfam" id="PF02518">
    <property type="entry name" value="HATPase_c"/>
    <property type="match status" value="1"/>
</dbReference>
<proteinExistence type="predicted"/>
<feature type="transmembrane region" description="Helical" evidence="13">
    <location>
        <begin position="122"/>
        <end position="141"/>
    </location>
</feature>
<evidence type="ECO:0000256" key="1">
    <source>
        <dbReference type="ARBA" id="ARBA00000085"/>
    </source>
</evidence>
<dbReference type="InterPro" id="IPR001789">
    <property type="entry name" value="Sig_transdc_resp-reg_receiver"/>
</dbReference>
<comment type="caution">
    <text evidence="12">Lacks conserved residue(s) required for the propagation of feature annotation.</text>
</comment>
<dbReference type="PRINTS" id="PR00344">
    <property type="entry name" value="BCTRLSENSOR"/>
</dbReference>
<feature type="domain" description="Response regulatory" evidence="15">
    <location>
        <begin position="836"/>
        <end position="958"/>
    </location>
</feature>
<evidence type="ECO:0000313" key="17">
    <source>
        <dbReference type="EMBL" id="KAF9688977.1"/>
    </source>
</evidence>
<dbReference type="Gene3D" id="6.10.250.1190">
    <property type="match status" value="1"/>
</dbReference>
<dbReference type="OrthoDB" id="10266508at2759"/>
<dbReference type="Gene3D" id="3.40.50.2300">
    <property type="match status" value="2"/>
</dbReference>
<evidence type="ECO:0000256" key="2">
    <source>
        <dbReference type="ARBA" id="ARBA00004477"/>
    </source>
</evidence>
<dbReference type="GO" id="GO:0009414">
    <property type="term" value="P:response to water deprivation"/>
    <property type="evidence" value="ECO:0007669"/>
    <property type="project" value="UniProtKB-ARBA"/>
</dbReference>
<evidence type="ECO:0000256" key="7">
    <source>
        <dbReference type="ARBA" id="ARBA00022777"/>
    </source>
</evidence>
<dbReference type="GO" id="GO:0033554">
    <property type="term" value="P:cellular response to stress"/>
    <property type="evidence" value="ECO:0007669"/>
    <property type="project" value="UniProtKB-ARBA"/>
</dbReference>
<gene>
    <name evidence="17" type="ORF">SADUNF_Sadunf01G0044000</name>
</gene>
<accession>A0A835N9N9</accession>
<evidence type="ECO:0000256" key="9">
    <source>
        <dbReference type="ARBA" id="ARBA00022989"/>
    </source>
</evidence>
<dbReference type="SUPFAM" id="SSF55874">
    <property type="entry name" value="ATPase domain of HSP90 chaperone/DNA topoisomerase II/histidine kinase"/>
    <property type="match status" value="2"/>
</dbReference>
<keyword evidence="7" id="KW-0418">Kinase</keyword>
<dbReference type="GO" id="GO:0009884">
    <property type="term" value="F:cytokinin receptor activity"/>
    <property type="evidence" value="ECO:0007669"/>
    <property type="project" value="UniProtKB-ARBA"/>
</dbReference>
<keyword evidence="18" id="KW-1185">Reference proteome</keyword>
<feature type="transmembrane region" description="Helical" evidence="13">
    <location>
        <begin position="425"/>
        <end position="447"/>
    </location>
</feature>
<dbReference type="FunFam" id="3.30.450.350:FF:000001">
    <property type="entry name" value="Histidine kinase 4"/>
    <property type="match status" value="1"/>
</dbReference>
<dbReference type="InterPro" id="IPR011006">
    <property type="entry name" value="CheY-like_superfamily"/>
</dbReference>
<feature type="domain" description="CHASE" evidence="16">
    <location>
        <begin position="190"/>
        <end position="416"/>
    </location>
</feature>
<dbReference type="SMART" id="SM00388">
    <property type="entry name" value="HisKA"/>
    <property type="match status" value="1"/>
</dbReference>